<dbReference type="Proteomes" id="UP000076004">
    <property type="component" value="Unassembled WGS sequence"/>
</dbReference>
<dbReference type="KEGG" id="pgab:PGSY75_0030200"/>
<accession>A0A151L2M2</accession>
<evidence type="ECO:0000313" key="1">
    <source>
        <dbReference type="EMBL" id="KYN93215.1"/>
    </source>
</evidence>
<feature type="non-terminal residue" evidence="1">
    <location>
        <position position="1"/>
    </location>
</feature>
<dbReference type="RefSeq" id="XP_018638815.1">
    <property type="nucleotide sequence ID" value="XM_018783441.1"/>
</dbReference>
<dbReference type="Pfam" id="PF09715">
    <property type="entry name" value="Plasmod_dom_1"/>
    <property type="match status" value="1"/>
</dbReference>
<dbReference type="EMBL" id="LVLB01000280">
    <property type="protein sequence ID" value="KYN93215.1"/>
    <property type="molecule type" value="Genomic_DNA"/>
</dbReference>
<evidence type="ECO:0000313" key="2">
    <source>
        <dbReference type="Proteomes" id="UP000076004"/>
    </source>
</evidence>
<dbReference type="NCBIfam" id="TIGR01519">
    <property type="entry name" value="plasmod_dom_1"/>
    <property type="match status" value="1"/>
</dbReference>
<organism evidence="1 2">
    <name type="scientific">Plasmodium gaboni</name>
    <dbReference type="NCBI Taxonomy" id="647221"/>
    <lineage>
        <taxon>Eukaryota</taxon>
        <taxon>Sar</taxon>
        <taxon>Alveolata</taxon>
        <taxon>Apicomplexa</taxon>
        <taxon>Aconoidasida</taxon>
        <taxon>Haemosporida</taxon>
        <taxon>Plasmodiidae</taxon>
        <taxon>Plasmodium</taxon>
        <taxon>Plasmodium (Laverania)</taxon>
    </lineage>
</organism>
<dbReference type="VEuPathDB" id="PlasmoDB:PGABG01_0035700"/>
<sequence length="83" mass="9505">FKKLKLIMNILDDMHSDLLLNNNLTDGSIFSPEFVPIGVLSTMTLACPPIVTVTLPYITSRINFLNKYEDENNYAEHETKLFK</sequence>
<dbReference type="AlphaFoldDB" id="A0A151L2M2"/>
<dbReference type="VEuPathDB" id="PlasmoDB:PGSY75_0030200"/>
<dbReference type="GeneID" id="29774031"/>
<dbReference type="InterPro" id="IPR006410">
    <property type="entry name" value="CHP01519_PLAF7"/>
</dbReference>
<reference evidence="1 2" key="1">
    <citation type="journal article" date="2016" name="Nat. Commun.">
        <title>Genomes of cryptic chimpanzee Plasmodium species reveal key evolutionary events leading to human malaria.</title>
        <authorList>
            <person name="Sundararaman S.A."/>
            <person name="Plenderleith L.J."/>
            <person name="Liu W."/>
            <person name="Loy D.E."/>
            <person name="Learn G.H."/>
            <person name="Li Y."/>
            <person name="Shaw K.S."/>
            <person name="Ayouba A."/>
            <person name="Peeters M."/>
            <person name="Speede S."/>
            <person name="Shaw G.M."/>
            <person name="Bushman F.D."/>
            <person name="Brisson D."/>
            <person name="Rayner J.C."/>
            <person name="Sharp P.M."/>
            <person name="Hahn B.H."/>
        </authorList>
    </citation>
    <scope>NUCLEOTIDE SEQUENCE [LARGE SCALE GENOMIC DNA]</scope>
    <source>
        <strain evidence="1 2">SY75</strain>
    </source>
</reference>
<gene>
    <name evidence="1" type="ORF">PGSY75_0030200</name>
</gene>
<comment type="caution">
    <text evidence="1">The sequence shown here is derived from an EMBL/GenBank/DDBJ whole genome shotgun (WGS) entry which is preliminary data.</text>
</comment>
<proteinExistence type="predicted"/>
<name>A0A151L2M2_9APIC</name>
<protein>
    <submittedName>
        <fullName evidence="1">Exported protein (Hyp4, exported protein family 3)</fullName>
    </submittedName>
</protein>